<evidence type="ECO:0000313" key="2">
    <source>
        <dbReference type="Proteomes" id="UP001156215"/>
    </source>
</evidence>
<dbReference type="EMBL" id="CP098242">
    <property type="protein sequence ID" value="WAW09703.1"/>
    <property type="molecule type" value="Genomic_DNA"/>
</dbReference>
<reference evidence="1" key="1">
    <citation type="journal article" date="2022" name="Front. Microbiol.">
        <title>New perspectives on an old grouping: The genomic and phenotypic variability of Oxalobacter formigenes and the implications for calcium oxalate stone prevention.</title>
        <authorList>
            <person name="Chmiel J.A."/>
            <person name="Carr C."/>
            <person name="Stuivenberg G.A."/>
            <person name="Venema R."/>
            <person name="Chanyi R.M."/>
            <person name="Al K.F."/>
            <person name="Giguere D."/>
            <person name="Say H."/>
            <person name="Akouris P.P."/>
            <person name="Dominguez Romero S.A."/>
            <person name="Kwong A."/>
            <person name="Tai V."/>
            <person name="Koval S.F."/>
            <person name="Razvi H."/>
            <person name="Bjazevic J."/>
            <person name="Burton J.P."/>
        </authorList>
    </citation>
    <scope>NUCLEOTIDE SEQUENCE</scope>
    <source>
        <strain evidence="1">WoOx3</strain>
    </source>
</reference>
<protein>
    <submittedName>
        <fullName evidence="1">Uncharacterized protein</fullName>
    </submittedName>
</protein>
<organism evidence="1 2">
    <name type="scientific">Oxalobacter vibrioformis</name>
    <dbReference type="NCBI Taxonomy" id="933080"/>
    <lineage>
        <taxon>Bacteria</taxon>
        <taxon>Pseudomonadati</taxon>
        <taxon>Pseudomonadota</taxon>
        <taxon>Betaproteobacteria</taxon>
        <taxon>Burkholderiales</taxon>
        <taxon>Oxalobacteraceae</taxon>
        <taxon>Oxalobacter</taxon>
    </lineage>
</organism>
<dbReference type="KEGG" id="ovb:NB640_10805"/>
<name>A0A9E9P369_9BURK</name>
<dbReference type="AlphaFoldDB" id="A0A9E9P369"/>
<keyword evidence="2" id="KW-1185">Reference proteome</keyword>
<accession>A0A9E9P369</accession>
<dbReference type="RefSeq" id="WP_269308708.1">
    <property type="nucleotide sequence ID" value="NZ_CP098242.1"/>
</dbReference>
<dbReference type="Proteomes" id="UP001156215">
    <property type="component" value="Chromosome"/>
</dbReference>
<sequence length="170" mass="19645">MLCSCISLYEQNYQNHGVEIEAKEHREPSLVVSENYEADGQTFVGNGMVLMGESVADEYSHGINRDEILEFAKKIGASYVLVEKHYDHTESRMRTYPEKERIVTRGPHGEKVTTTVTKEVQRRYDDTVYRVRTGCFIEKSHVRSEKGPFSSHRTPPEIIFSENRKYASYT</sequence>
<evidence type="ECO:0000313" key="1">
    <source>
        <dbReference type="EMBL" id="WAW09703.1"/>
    </source>
</evidence>
<gene>
    <name evidence="1" type="ORF">NB640_10805</name>
</gene>
<proteinExistence type="predicted"/>